<accession>A0A1Q6I9V3</accession>
<proteinExistence type="predicted"/>
<dbReference type="InterPro" id="IPR026866">
    <property type="entry name" value="CR006_AAA"/>
</dbReference>
<dbReference type="Proteomes" id="UP000186549">
    <property type="component" value="Unassembled WGS sequence"/>
</dbReference>
<feature type="domain" description="Protein CR006 P-loop" evidence="2">
    <location>
        <begin position="10"/>
        <end position="720"/>
    </location>
</feature>
<dbReference type="SUPFAM" id="SSF52540">
    <property type="entry name" value="P-loop containing nucleoside triphosphate hydrolases"/>
    <property type="match status" value="1"/>
</dbReference>
<dbReference type="PANTHER" id="PTHR32182">
    <property type="entry name" value="DNA REPLICATION AND REPAIR PROTEIN RECF"/>
    <property type="match status" value="1"/>
</dbReference>
<dbReference type="EMBL" id="MNQU01000163">
    <property type="protein sequence ID" value="OKZ35631.1"/>
    <property type="molecule type" value="Genomic_DNA"/>
</dbReference>
<dbReference type="GO" id="GO:0000731">
    <property type="term" value="P:DNA synthesis involved in DNA repair"/>
    <property type="evidence" value="ECO:0007669"/>
    <property type="project" value="TreeGrafter"/>
</dbReference>
<evidence type="ECO:0000259" key="2">
    <source>
        <dbReference type="Pfam" id="PF13166"/>
    </source>
</evidence>
<dbReference type="AlphaFoldDB" id="A0A1Q6I9V3"/>
<feature type="coiled-coil region" evidence="1">
    <location>
        <begin position="102"/>
        <end position="136"/>
    </location>
</feature>
<reference evidence="3 4" key="1">
    <citation type="journal article" date="2016" name="Nat. Biotechnol.">
        <title>Measurement of bacterial replication rates in microbial communities.</title>
        <authorList>
            <person name="Brown C.T."/>
            <person name="Olm M.R."/>
            <person name="Thomas B.C."/>
            <person name="Banfield J.F."/>
        </authorList>
    </citation>
    <scope>NUCLEOTIDE SEQUENCE [LARGE SCALE GENOMIC DNA]</scope>
    <source>
        <strain evidence="3">45_41</strain>
    </source>
</reference>
<evidence type="ECO:0000313" key="3">
    <source>
        <dbReference type="EMBL" id="OKZ35631.1"/>
    </source>
</evidence>
<evidence type="ECO:0000313" key="4">
    <source>
        <dbReference type="Proteomes" id="UP000186549"/>
    </source>
</evidence>
<protein>
    <recommendedName>
        <fullName evidence="2">Protein CR006 P-loop domain-containing protein</fullName>
    </recommendedName>
</protein>
<name>A0A1Q6I9V3_BACUN</name>
<dbReference type="InterPro" id="IPR027417">
    <property type="entry name" value="P-loop_NTPase"/>
</dbReference>
<comment type="caution">
    <text evidence="3">The sequence shown here is derived from an EMBL/GenBank/DDBJ whole genome shotgun (WGS) entry which is preliminary data.</text>
</comment>
<dbReference type="GO" id="GO:0006302">
    <property type="term" value="P:double-strand break repair"/>
    <property type="evidence" value="ECO:0007669"/>
    <property type="project" value="TreeGrafter"/>
</dbReference>
<organism evidence="3 4">
    <name type="scientific">Bacteroides uniformis</name>
    <dbReference type="NCBI Taxonomy" id="820"/>
    <lineage>
        <taxon>Bacteria</taxon>
        <taxon>Pseudomonadati</taxon>
        <taxon>Bacteroidota</taxon>
        <taxon>Bacteroidia</taxon>
        <taxon>Bacteroidales</taxon>
        <taxon>Bacteroidaceae</taxon>
        <taxon>Bacteroides</taxon>
    </lineage>
</organism>
<evidence type="ECO:0000256" key="1">
    <source>
        <dbReference type="SAM" id="Coils"/>
    </source>
</evidence>
<dbReference type="Pfam" id="PF13166">
    <property type="entry name" value="AAA_13"/>
    <property type="match status" value="1"/>
</dbReference>
<sequence length="735" mass="86075">MINKITISGVASYKNEATLETDKNINLIYGINGSGKSTFSEYLRKRTDAEYTECSIEPVINDDEEEIFVYNENYVEEVFYNSDYQRGVFSLSKENVDAHKKIDSANTILQKLYIENQKLKDEKKTEELAYKSTKSRYIDLIWKIKTLYTGGDRVLDFCFTGLKGSKETLFHHVISVKLLPNAPTEDIDQIKKEIIQLNQYKGTVIPKIPEFNFIAQSIENQHLFEEVITGNPNSRVAKLIDKLHNSDWVKAGLELDSPEICPFCQRPYGNDNIISELKSYFNKDYENALDEIKIMRDRYKRAFEQLPVIDIFSQIDFLSDLKKDYNNTCTLLKNTIESNIRKIDEKYKNPSVIIKLDSTVEYLNKINEIINSANEAIDIFNKKILSVDIEIEELKQRFWSKIRYDYNQSIIEFNNQTKDFDKKTNKINEQVKSLTSQIEKQRKIIATEQNNIINIDASISHINGMLVDMGITDFKIDKYGEDGLYRIIRGDDDTPVFKTLSEGERTIISILYFLEACQGVLNKELSPKKRIIVIDDPISSLSNLYIFNIGRILRSILYPKYKKDAVSKTGYTIEPKFEQVFILTHSLYFFYEMTEMDENKRHTSQALFRISKSETGSKIQNMHYEHIQSDYQAYWMAIRDPETSPALIANCMRNIIEYFFNFVEKKDLNNVFSTAKFQQLKYQAFLRYINRESHSLGQNIYDFKEFDYTIFHEALKMVFEESGYSEHYKKMMKLK</sequence>
<dbReference type="PANTHER" id="PTHR32182:SF22">
    <property type="entry name" value="ATP-DEPENDENT ENDONUCLEASE, OLD FAMILY-RELATED"/>
    <property type="match status" value="1"/>
</dbReference>
<gene>
    <name evidence="3" type="ORF">BHV79_06120</name>
</gene>
<keyword evidence="1" id="KW-0175">Coiled coil</keyword>
<dbReference type="Gene3D" id="3.40.50.300">
    <property type="entry name" value="P-loop containing nucleotide triphosphate hydrolases"/>
    <property type="match status" value="2"/>
</dbReference>